<evidence type="ECO:0000313" key="2">
    <source>
        <dbReference type="Proteomes" id="UP000005237"/>
    </source>
</evidence>
<keyword evidence="2" id="KW-1185">Reference proteome</keyword>
<protein>
    <recommendedName>
        <fullName evidence="3">C-type lectin domain-containing protein</fullName>
    </recommendedName>
</protein>
<name>A0A8R1HQ25_CAEJA</name>
<dbReference type="InterPro" id="IPR016187">
    <property type="entry name" value="CTDL_fold"/>
</dbReference>
<reference evidence="1" key="2">
    <citation type="submission" date="2022-06" db="UniProtKB">
        <authorList>
            <consortium name="EnsemblMetazoa"/>
        </authorList>
    </citation>
    <scope>IDENTIFICATION</scope>
    <source>
        <strain evidence="1">DF5081</strain>
    </source>
</reference>
<accession>A0A8R1HQ25</accession>
<evidence type="ECO:0008006" key="3">
    <source>
        <dbReference type="Google" id="ProtNLM"/>
    </source>
</evidence>
<dbReference type="EnsemblMetazoa" id="CJA07788.1">
    <property type="protein sequence ID" value="CJA07788.1"/>
    <property type="gene ID" value="WBGene00126992"/>
</dbReference>
<reference evidence="2" key="1">
    <citation type="submission" date="2010-08" db="EMBL/GenBank/DDBJ databases">
        <authorList>
            <consortium name="Caenorhabditis japonica Sequencing Consortium"/>
            <person name="Wilson R.K."/>
        </authorList>
    </citation>
    <scope>NUCLEOTIDE SEQUENCE [LARGE SCALE GENOMIC DNA]</scope>
    <source>
        <strain evidence="2">DF5081</strain>
    </source>
</reference>
<proteinExistence type="predicted"/>
<dbReference type="SUPFAM" id="SSF56436">
    <property type="entry name" value="C-type lectin-like"/>
    <property type="match status" value="1"/>
</dbReference>
<dbReference type="Proteomes" id="UP000005237">
    <property type="component" value="Unassembled WGS sequence"/>
</dbReference>
<sequence length="164" mass="18259">MDDNRQCYASKAWALCKYDPNSAFISPRWSLQTSCPSTPQVKPVTSAPSPPILPAASVCGPKCPSNWIFFGSHCYGKLQGPANYYQFADECERRGGQIADNNFTVLDTFLRVAFEEYNLNHIWIKREARDGMSADELSEGNCVAVALISGPLVRLKLFMRLSVN</sequence>
<evidence type="ECO:0000313" key="1">
    <source>
        <dbReference type="EnsemblMetazoa" id="CJA07788.1"/>
    </source>
</evidence>
<organism evidence="1 2">
    <name type="scientific">Caenorhabditis japonica</name>
    <dbReference type="NCBI Taxonomy" id="281687"/>
    <lineage>
        <taxon>Eukaryota</taxon>
        <taxon>Metazoa</taxon>
        <taxon>Ecdysozoa</taxon>
        <taxon>Nematoda</taxon>
        <taxon>Chromadorea</taxon>
        <taxon>Rhabditida</taxon>
        <taxon>Rhabditina</taxon>
        <taxon>Rhabditomorpha</taxon>
        <taxon>Rhabditoidea</taxon>
        <taxon>Rhabditidae</taxon>
        <taxon>Peloderinae</taxon>
        <taxon>Caenorhabditis</taxon>
    </lineage>
</organism>
<dbReference type="InterPro" id="IPR016186">
    <property type="entry name" value="C-type_lectin-like/link_sf"/>
</dbReference>
<dbReference type="AlphaFoldDB" id="A0A8R1HQ25"/>
<dbReference type="Gene3D" id="3.10.100.10">
    <property type="entry name" value="Mannose-Binding Protein A, subunit A"/>
    <property type="match status" value="1"/>
</dbReference>